<dbReference type="EMBL" id="JACJQL010000085">
    <property type="protein sequence ID" value="MBD2255254.1"/>
    <property type="molecule type" value="Genomic_DNA"/>
</dbReference>
<accession>A0ABR8BPM2</accession>
<sequence>MIEKQPQCPKAVEASAIASSAIFLDYPHPLITKKLIDMSKTRILNNSVLVESPVKSRITHFQEVFQG</sequence>
<dbReference type="RefSeq" id="WP_190572009.1">
    <property type="nucleotide sequence ID" value="NZ_JACJQL010000085.1"/>
</dbReference>
<proteinExistence type="predicted"/>
<gene>
    <name evidence="1" type="ORF">H6G14_28980</name>
</gene>
<dbReference type="Proteomes" id="UP000621307">
    <property type="component" value="Unassembled WGS sequence"/>
</dbReference>
<evidence type="ECO:0000313" key="2">
    <source>
        <dbReference type="Proteomes" id="UP000621307"/>
    </source>
</evidence>
<keyword evidence="2" id="KW-1185">Reference proteome</keyword>
<name>A0ABR8BPM2_9NOSO</name>
<protein>
    <submittedName>
        <fullName evidence="1">Uncharacterized protein</fullName>
    </submittedName>
</protein>
<reference evidence="1 2" key="1">
    <citation type="journal article" date="2020" name="ISME J.">
        <title>Comparative genomics reveals insights into cyanobacterial evolution and habitat adaptation.</title>
        <authorList>
            <person name="Chen M.Y."/>
            <person name="Teng W.K."/>
            <person name="Zhao L."/>
            <person name="Hu C.X."/>
            <person name="Zhou Y.K."/>
            <person name="Han B.P."/>
            <person name="Song L.R."/>
            <person name="Shu W.S."/>
        </authorList>
    </citation>
    <scope>NUCLEOTIDE SEQUENCE [LARGE SCALE GENOMIC DNA]</scope>
    <source>
        <strain evidence="1 2">FACHB-3921</strain>
    </source>
</reference>
<organism evidence="1 2">
    <name type="scientific">Nostoc parmelioides FACHB-3921</name>
    <dbReference type="NCBI Taxonomy" id="2692909"/>
    <lineage>
        <taxon>Bacteria</taxon>
        <taxon>Bacillati</taxon>
        <taxon>Cyanobacteriota</taxon>
        <taxon>Cyanophyceae</taxon>
        <taxon>Nostocales</taxon>
        <taxon>Nostocaceae</taxon>
        <taxon>Nostoc</taxon>
    </lineage>
</organism>
<evidence type="ECO:0000313" key="1">
    <source>
        <dbReference type="EMBL" id="MBD2255254.1"/>
    </source>
</evidence>
<comment type="caution">
    <text evidence="1">The sequence shown here is derived from an EMBL/GenBank/DDBJ whole genome shotgun (WGS) entry which is preliminary data.</text>
</comment>